<sequence length="64" mass="7172">MNHSVVTPWTSVGNLVGKLQVGDLIEIKRCNNFGIPIYNHWAVYIGIRNGVHEIGHFNNGKIMV</sequence>
<accession>A0A0N5BYI1</accession>
<proteinExistence type="predicted"/>
<dbReference type="Pfam" id="PF04970">
    <property type="entry name" value="LRAT"/>
    <property type="match status" value="1"/>
</dbReference>
<dbReference type="InterPro" id="IPR007053">
    <property type="entry name" value="LRAT_dom"/>
</dbReference>
<keyword evidence="2" id="KW-1185">Reference proteome</keyword>
<protein>
    <submittedName>
        <fullName evidence="3">LRAT domain-containing protein</fullName>
    </submittedName>
</protein>
<dbReference type="AlphaFoldDB" id="A0A0N5BYI1"/>
<evidence type="ECO:0000259" key="1">
    <source>
        <dbReference type="Pfam" id="PF04970"/>
    </source>
</evidence>
<evidence type="ECO:0000313" key="2">
    <source>
        <dbReference type="Proteomes" id="UP000046392"/>
    </source>
</evidence>
<dbReference type="Gene3D" id="3.90.1720.10">
    <property type="entry name" value="endopeptidase domain like (from Nostoc punctiforme)"/>
    <property type="match status" value="1"/>
</dbReference>
<organism evidence="2 3">
    <name type="scientific">Strongyloides papillosus</name>
    <name type="common">Intestinal threadworm</name>
    <dbReference type="NCBI Taxonomy" id="174720"/>
    <lineage>
        <taxon>Eukaryota</taxon>
        <taxon>Metazoa</taxon>
        <taxon>Ecdysozoa</taxon>
        <taxon>Nematoda</taxon>
        <taxon>Chromadorea</taxon>
        <taxon>Rhabditida</taxon>
        <taxon>Tylenchina</taxon>
        <taxon>Panagrolaimomorpha</taxon>
        <taxon>Strongyloidoidea</taxon>
        <taxon>Strongyloididae</taxon>
        <taxon>Strongyloides</taxon>
    </lineage>
</organism>
<reference evidence="3" key="1">
    <citation type="submission" date="2017-02" db="UniProtKB">
        <authorList>
            <consortium name="WormBaseParasite"/>
        </authorList>
    </citation>
    <scope>IDENTIFICATION</scope>
</reference>
<name>A0A0N5BYI1_STREA</name>
<feature type="domain" description="LRAT" evidence="1">
    <location>
        <begin position="18"/>
        <end position="52"/>
    </location>
</feature>
<dbReference type="WBParaSite" id="SPAL_0001083500.1">
    <property type="protein sequence ID" value="SPAL_0001083500.1"/>
    <property type="gene ID" value="SPAL_0001083500"/>
</dbReference>
<dbReference type="Proteomes" id="UP000046392">
    <property type="component" value="Unplaced"/>
</dbReference>
<evidence type="ECO:0000313" key="3">
    <source>
        <dbReference type="WBParaSite" id="SPAL_0001083500.1"/>
    </source>
</evidence>